<proteinExistence type="predicted"/>
<sequence>MDASTSSAKPKGAGESAASGTEPTNTAIAASKVSQRKQWNRCDDKPEGRAYTPFYGKSRDTSWCEKEVDTKGVSLNWTCQYHQDALLQMDDYRAGHSVESALDPPAIIDGADEKPQWSIGACFGSDEKTCMVYGSVYVTVGAENNQVVTGLLKEDEEGTTREEALAAAGGRFLDLYVADDDIPRPFAPIAKKSARKPRHKKLQDGKRKPKVLQPSAKLEDRITKPKANKQRKRTKKAAEKKEDK</sequence>
<name>A0ABR1X5H3_9PEZI</name>
<organism evidence="2 3">
    <name type="scientific">Apiospora phragmitis</name>
    <dbReference type="NCBI Taxonomy" id="2905665"/>
    <lineage>
        <taxon>Eukaryota</taxon>
        <taxon>Fungi</taxon>
        <taxon>Dikarya</taxon>
        <taxon>Ascomycota</taxon>
        <taxon>Pezizomycotina</taxon>
        <taxon>Sordariomycetes</taxon>
        <taxon>Xylariomycetidae</taxon>
        <taxon>Amphisphaeriales</taxon>
        <taxon>Apiosporaceae</taxon>
        <taxon>Apiospora</taxon>
    </lineage>
</organism>
<accession>A0ABR1X5H3</accession>
<dbReference type="RefSeq" id="XP_066722209.1">
    <property type="nucleotide sequence ID" value="XM_066851577.1"/>
</dbReference>
<feature type="region of interest" description="Disordered" evidence="1">
    <location>
        <begin position="187"/>
        <end position="244"/>
    </location>
</feature>
<comment type="caution">
    <text evidence="2">The sequence shown here is derived from an EMBL/GenBank/DDBJ whole genome shotgun (WGS) entry which is preliminary data.</text>
</comment>
<evidence type="ECO:0000313" key="3">
    <source>
        <dbReference type="Proteomes" id="UP001480595"/>
    </source>
</evidence>
<keyword evidence="3" id="KW-1185">Reference proteome</keyword>
<feature type="region of interest" description="Disordered" evidence="1">
    <location>
        <begin position="1"/>
        <end position="51"/>
    </location>
</feature>
<feature type="compositionally biased region" description="Basic residues" evidence="1">
    <location>
        <begin position="224"/>
        <end position="235"/>
    </location>
</feature>
<feature type="compositionally biased region" description="Basic residues" evidence="1">
    <location>
        <begin position="192"/>
        <end position="201"/>
    </location>
</feature>
<feature type="compositionally biased region" description="Polar residues" evidence="1">
    <location>
        <begin position="18"/>
        <end position="33"/>
    </location>
</feature>
<dbReference type="EMBL" id="JAQQWL010000001">
    <property type="protein sequence ID" value="KAK8090663.1"/>
    <property type="molecule type" value="Genomic_DNA"/>
</dbReference>
<reference evidence="2 3" key="1">
    <citation type="submission" date="2023-01" db="EMBL/GenBank/DDBJ databases">
        <title>Analysis of 21 Apiospora genomes using comparative genomics revels a genus with tremendous synthesis potential of carbohydrate active enzymes and secondary metabolites.</title>
        <authorList>
            <person name="Sorensen T."/>
        </authorList>
    </citation>
    <scope>NUCLEOTIDE SEQUENCE [LARGE SCALE GENOMIC DNA]</scope>
    <source>
        <strain evidence="2 3">CBS 135458</strain>
    </source>
</reference>
<dbReference type="Proteomes" id="UP001480595">
    <property type="component" value="Unassembled WGS sequence"/>
</dbReference>
<dbReference type="GeneID" id="92084640"/>
<protein>
    <submittedName>
        <fullName evidence="2">Uncharacterized protein</fullName>
    </submittedName>
</protein>
<evidence type="ECO:0000313" key="2">
    <source>
        <dbReference type="EMBL" id="KAK8090663.1"/>
    </source>
</evidence>
<evidence type="ECO:0000256" key="1">
    <source>
        <dbReference type="SAM" id="MobiDB-lite"/>
    </source>
</evidence>
<gene>
    <name evidence="2" type="ORF">PG994_000168</name>
</gene>